<proteinExistence type="predicted"/>
<organism evidence="3 4">
    <name type="scientific">Paralvinella palmiformis</name>
    <dbReference type="NCBI Taxonomy" id="53620"/>
    <lineage>
        <taxon>Eukaryota</taxon>
        <taxon>Metazoa</taxon>
        <taxon>Spiralia</taxon>
        <taxon>Lophotrochozoa</taxon>
        <taxon>Annelida</taxon>
        <taxon>Polychaeta</taxon>
        <taxon>Sedentaria</taxon>
        <taxon>Canalipalpata</taxon>
        <taxon>Terebellida</taxon>
        <taxon>Terebelliformia</taxon>
        <taxon>Alvinellidae</taxon>
        <taxon>Paralvinella</taxon>
    </lineage>
</organism>
<evidence type="ECO:0000313" key="4">
    <source>
        <dbReference type="Proteomes" id="UP001208570"/>
    </source>
</evidence>
<dbReference type="PANTHER" id="PTHR18945">
    <property type="entry name" value="NEUROTRANSMITTER GATED ION CHANNEL"/>
    <property type="match status" value="1"/>
</dbReference>
<comment type="caution">
    <text evidence="3">The sequence shown here is derived from an EMBL/GenBank/DDBJ whole genome shotgun (WGS) entry which is preliminary data.</text>
</comment>
<keyword evidence="4" id="KW-1185">Reference proteome</keyword>
<accession>A0AAD9KDY0</accession>
<dbReference type="Pfam" id="PF02931">
    <property type="entry name" value="Neur_chan_LBD"/>
    <property type="match status" value="1"/>
</dbReference>
<feature type="chain" id="PRO_5041933777" description="Neurotransmitter-gated ion-channel ligand-binding domain-containing protein" evidence="1">
    <location>
        <begin position="21"/>
        <end position="268"/>
    </location>
</feature>
<keyword evidence="1" id="KW-0732">Signal</keyword>
<dbReference type="AlphaFoldDB" id="A0AAD9KDY0"/>
<evidence type="ECO:0000259" key="2">
    <source>
        <dbReference type="Pfam" id="PF02931"/>
    </source>
</evidence>
<dbReference type="Gene3D" id="2.70.170.10">
    <property type="entry name" value="Neurotransmitter-gated ion-channel ligand-binding domain"/>
    <property type="match status" value="1"/>
</dbReference>
<gene>
    <name evidence="3" type="ORF">LSH36_15g20031</name>
</gene>
<dbReference type="SUPFAM" id="SSF63712">
    <property type="entry name" value="Nicotinic receptor ligand binding domain-like"/>
    <property type="match status" value="1"/>
</dbReference>
<dbReference type="Proteomes" id="UP001208570">
    <property type="component" value="Unassembled WGS sequence"/>
</dbReference>
<dbReference type="EMBL" id="JAODUP010000015">
    <property type="protein sequence ID" value="KAK2168703.1"/>
    <property type="molecule type" value="Genomic_DNA"/>
</dbReference>
<dbReference type="GO" id="GO:0016020">
    <property type="term" value="C:membrane"/>
    <property type="evidence" value="ECO:0007669"/>
    <property type="project" value="InterPro"/>
</dbReference>
<dbReference type="InterPro" id="IPR036734">
    <property type="entry name" value="Neur_chan_lig-bd_sf"/>
</dbReference>
<feature type="domain" description="Neurotransmitter-gated ion-channel ligand-binding" evidence="2">
    <location>
        <begin position="22"/>
        <end position="204"/>
    </location>
</feature>
<feature type="signal peptide" evidence="1">
    <location>
        <begin position="1"/>
        <end position="20"/>
    </location>
</feature>
<name>A0AAD9KDY0_9ANNE</name>
<dbReference type="InterPro" id="IPR006201">
    <property type="entry name" value="Neur_channel"/>
</dbReference>
<dbReference type="GO" id="GO:0004888">
    <property type="term" value="F:transmembrane signaling receptor activity"/>
    <property type="evidence" value="ECO:0007669"/>
    <property type="project" value="InterPro"/>
</dbReference>
<dbReference type="InterPro" id="IPR006202">
    <property type="entry name" value="Neur_chan_lig-bd"/>
</dbReference>
<evidence type="ECO:0000256" key="1">
    <source>
        <dbReference type="SAM" id="SignalP"/>
    </source>
</evidence>
<reference evidence="3" key="1">
    <citation type="journal article" date="2023" name="Mol. Biol. Evol.">
        <title>Third-Generation Sequencing Reveals the Adaptive Role of the Epigenome in Three Deep-Sea Polychaetes.</title>
        <authorList>
            <person name="Perez M."/>
            <person name="Aroh O."/>
            <person name="Sun Y."/>
            <person name="Lan Y."/>
            <person name="Juniper S.K."/>
            <person name="Young C.R."/>
            <person name="Angers B."/>
            <person name="Qian P.Y."/>
        </authorList>
    </citation>
    <scope>NUCLEOTIDE SEQUENCE</scope>
    <source>
        <strain evidence="3">P08H-3</strain>
    </source>
</reference>
<evidence type="ECO:0000313" key="3">
    <source>
        <dbReference type="EMBL" id="KAK2168703.1"/>
    </source>
</evidence>
<sequence>MYKTFLMSLAIIQWSCLCSTDEDRLLADLLIGYNKMSRPVFKPYQPVRVKLAVSLREAIDLNEDLGQVKILIWLKMIWKDFHLNWNPEQYGRINRVFIPPDAIWTPDITLYNAIHSEPDGDRNHLKLSVLYNGEATWIRPVTYSVTCKHQFRGNAWLCPFTFGSWVYTSDQLEIHGEKRKVQINDEQFLSSDHFILLGHEGKREPYGFSDAVSFIILFCHWFIRHVVIIAILSRPTRIGAFDPCFLHSCSESSEEVHLEQGFCRSSLE</sequence>
<protein>
    <recommendedName>
        <fullName evidence="2">Neurotransmitter-gated ion-channel ligand-binding domain-containing protein</fullName>
    </recommendedName>
</protein>
<dbReference type="GO" id="GO:0005230">
    <property type="term" value="F:extracellular ligand-gated monoatomic ion channel activity"/>
    <property type="evidence" value="ECO:0007669"/>
    <property type="project" value="InterPro"/>
</dbReference>